<feature type="domain" description="GH15-like" evidence="12">
    <location>
        <begin position="79"/>
        <end position="540"/>
    </location>
</feature>
<dbReference type="Proteomes" id="UP001152607">
    <property type="component" value="Unassembled WGS sequence"/>
</dbReference>
<evidence type="ECO:0000256" key="2">
    <source>
        <dbReference type="ARBA" id="ARBA00006188"/>
    </source>
</evidence>
<accession>A0A9W4U2R4</accession>
<keyword evidence="14" id="KW-1185">Reference proteome</keyword>
<evidence type="ECO:0000256" key="4">
    <source>
        <dbReference type="ARBA" id="ARBA00022801"/>
    </source>
</evidence>
<dbReference type="EMBL" id="CAOQHR010000001">
    <property type="protein sequence ID" value="CAI6228479.1"/>
    <property type="molecule type" value="Genomic_DNA"/>
</dbReference>
<feature type="compositionally biased region" description="Acidic residues" evidence="10">
    <location>
        <begin position="380"/>
        <end position="395"/>
    </location>
</feature>
<dbReference type="InterPro" id="IPR012341">
    <property type="entry name" value="6hp_glycosidase-like_sf"/>
</dbReference>
<comment type="similarity">
    <text evidence="2">Belongs to the glycosyl hydrolase 15 family.</text>
</comment>
<protein>
    <recommendedName>
        <fullName evidence="3">glucan 1,4-alpha-glucosidase</fullName>
        <ecNumber evidence="3">3.2.1.3</ecNumber>
    </recommendedName>
    <alternativeName>
        <fullName evidence="9">1,4-alpha-D-glucan glucohydrolase</fullName>
    </alternativeName>
    <alternativeName>
        <fullName evidence="8">Glucan 1,4-alpha-glucosidase</fullName>
    </alternativeName>
</protein>
<gene>
    <name evidence="13" type="ORF">PDIGIT_LOCUS121</name>
</gene>
<feature type="region of interest" description="Disordered" evidence="10">
    <location>
        <begin position="351"/>
        <end position="400"/>
    </location>
</feature>
<dbReference type="Gene3D" id="1.50.10.10">
    <property type="match status" value="1"/>
</dbReference>
<evidence type="ECO:0000256" key="1">
    <source>
        <dbReference type="ARBA" id="ARBA00001863"/>
    </source>
</evidence>
<feature type="compositionally biased region" description="Polar residues" evidence="10">
    <location>
        <begin position="365"/>
        <end position="379"/>
    </location>
</feature>
<reference evidence="13" key="1">
    <citation type="submission" date="2023-01" db="EMBL/GenBank/DDBJ databases">
        <authorList>
            <person name="Van Ghelder C."/>
            <person name="Rancurel C."/>
        </authorList>
    </citation>
    <scope>NUCLEOTIDE SEQUENCE</scope>
    <source>
        <strain evidence="13">CNCM I-4278</strain>
    </source>
</reference>
<feature type="chain" id="PRO_5040717488" description="glucan 1,4-alpha-glucosidase" evidence="11">
    <location>
        <begin position="20"/>
        <end position="552"/>
    </location>
</feature>
<dbReference type="GO" id="GO:0000324">
    <property type="term" value="C:fungal-type vacuole"/>
    <property type="evidence" value="ECO:0007669"/>
    <property type="project" value="TreeGrafter"/>
</dbReference>
<dbReference type="OrthoDB" id="6123450at2759"/>
<dbReference type="InterPro" id="IPR011613">
    <property type="entry name" value="GH15-like"/>
</dbReference>
<keyword evidence="5" id="KW-0119">Carbohydrate metabolism</keyword>
<evidence type="ECO:0000256" key="3">
    <source>
        <dbReference type="ARBA" id="ARBA00012593"/>
    </source>
</evidence>
<proteinExistence type="inferred from homology"/>
<evidence type="ECO:0000256" key="11">
    <source>
        <dbReference type="SAM" id="SignalP"/>
    </source>
</evidence>
<evidence type="ECO:0000259" key="12">
    <source>
        <dbReference type="Pfam" id="PF00723"/>
    </source>
</evidence>
<dbReference type="GO" id="GO:0000272">
    <property type="term" value="P:polysaccharide catabolic process"/>
    <property type="evidence" value="ECO:0007669"/>
    <property type="project" value="UniProtKB-KW"/>
</dbReference>
<organism evidence="13 14">
    <name type="scientific">Periconia digitata</name>
    <dbReference type="NCBI Taxonomy" id="1303443"/>
    <lineage>
        <taxon>Eukaryota</taxon>
        <taxon>Fungi</taxon>
        <taxon>Dikarya</taxon>
        <taxon>Ascomycota</taxon>
        <taxon>Pezizomycotina</taxon>
        <taxon>Dothideomycetes</taxon>
        <taxon>Pleosporomycetidae</taxon>
        <taxon>Pleosporales</taxon>
        <taxon>Massarineae</taxon>
        <taxon>Periconiaceae</taxon>
        <taxon>Periconia</taxon>
    </lineage>
</organism>
<evidence type="ECO:0000313" key="13">
    <source>
        <dbReference type="EMBL" id="CAI6228479.1"/>
    </source>
</evidence>
<evidence type="ECO:0000256" key="6">
    <source>
        <dbReference type="ARBA" id="ARBA00023295"/>
    </source>
</evidence>
<evidence type="ECO:0000256" key="5">
    <source>
        <dbReference type="ARBA" id="ARBA00023277"/>
    </source>
</evidence>
<dbReference type="InterPro" id="IPR008928">
    <property type="entry name" value="6-hairpin_glycosidase_sf"/>
</dbReference>
<evidence type="ECO:0000256" key="10">
    <source>
        <dbReference type="SAM" id="MobiDB-lite"/>
    </source>
</evidence>
<dbReference type="Pfam" id="PF00723">
    <property type="entry name" value="Glyco_hydro_15"/>
    <property type="match status" value="1"/>
</dbReference>
<dbReference type="GO" id="GO:0004339">
    <property type="term" value="F:glucan 1,4-alpha-glucosidase activity"/>
    <property type="evidence" value="ECO:0007669"/>
    <property type="project" value="UniProtKB-EC"/>
</dbReference>
<evidence type="ECO:0000256" key="7">
    <source>
        <dbReference type="ARBA" id="ARBA00023326"/>
    </source>
</evidence>
<dbReference type="PANTHER" id="PTHR31616:SF9">
    <property type="entry name" value="GLUCOAMYLASE, INTRACELLULAR SPORULATION-SPECIFIC"/>
    <property type="match status" value="1"/>
</dbReference>
<evidence type="ECO:0000256" key="9">
    <source>
        <dbReference type="ARBA" id="ARBA00033473"/>
    </source>
</evidence>
<dbReference type="EC" id="3.2.1.3" evidence="3"/>
<dbReference type="InterPro" id="IPR000165">
    <property type="entry name" value="Glucoamylase"/>
</dbReference>
<keyword evidence="11" id="KW-0732">Signal</keyword>
<feature type="signal peptide" evidence="11">
    <location>
        <begin position="1"/>
        <end position="19"/>
    </location>
</feature>
<keyword evidence="6" id="KW-0326">Glycosidase</keyword>
<dbReference type="AlphaFoldDB" id="A0A9W4U2R4"/>
<dbReference type="SUPFAM" id="SSF48208">
    <property type="entry name" value="Six-hairpin glycosidases"/>
    <property type="match status" value="1"/>
</dbReference>
<comment type="catalytic activity">
    <reaction evidence="1">
        <text>Hydrolysis of terminal (1-&gt;4)-linked alpha-D-glucose residues successively from non-reducing ends of the chains with release of beta-D-glucose.</text>
        <dbReference type="EC" id="3.2.1.3"/>
    </reaction>
</comment>
<keyword evidence="7" id="KW-0624">Polysaccharide degradation</keyword>
<evidence type="ECO:0000313" key="14">
    <source>
        <dbReference type="Proteomes" id="UP001152607"/>
    </source>
</evidence>
<sequence>MTRLLPSTLLAYLAASTCAFSIPPYNNFAPASRYSFSQKPLQSPFEAWLEKEEHIALDRLLANVKPGGRNVEAKELAVADGTVVSSSSKDNSDHWYSWVRDAALTTNTLTDIYAQDPSSRLSNTLANILDSYTGLQRDLQQTSDLGEPKFHVDGTPLTQAGAVPQLDGPALRAITLINYLRSYNASHPTHWNTPKGEAFYTSLYASETSAQSVIKTDLEFVSRSWNDTSFDMWGEVEGMHFFTAMVQLRALREGTQVARAFGDDVAANRYAEQATYLTKYVRRFWNKKKNHLVSTLWSRRSGLDCSILLASVHGMPSQAAEAQPVFAPWSDEVLGSLLELVQDQQSKFPTAYGKKKRSVAAERPATTTTSFAPQGSMTASDDEDEYDDDNDEDSESSILSKIPSTAVLQGSPLSRYPEAQSNPDPSFLCTTTAATILHTAASHLATSANLTITPRGLPFYRALMRTSSLPVEPGVMYGPGDVVLHSIVERMRGVADEFLEVVRKHTSEDGAMSESFDAVTGEPAGASDASRAYAAFLSAVRVRRQAEKTRNR</sequence>
<evidence type="ECO:0000256" key="8">
    <source>
        <dbReference type="ARBA" id="ARBA00033442"/>
    </source>
</evidence>
<name>A0A9W4U2R4_9PLEO</name>
<dbReference type="PRINTS" id="PR00736">
    <property type="entry name" value="GLHYDRLASE15"/>
</dbReference>
<dbReference type="PANTHER" id="PTHR31616">
    <property type="entry name" value="TREHALASE"/>
    <property type="match status" value="1"/>
</dbReference>
<keyword evidence="4" id="KW-0378">Hydrolase</keyword>
<comment type="caution">
    <text evidence="13">The sequence shown here is derived from an EMBL/GenBank/DDBJ whole genome shotgun (WGS) entry which is preliminary data.</text>
</comment>